<sequence length="305" mass="33008">MADKHTPTADAAPSDTPPPDALSEDQRAVLRAFASGNEESIDNWAELSIAIRSQITKNVHAIASRPTPVLSKAACLAPLLRKRQANGQGSSLRDASPEPSDSVLELVADEHDLTQADQEDFYPAKMAPPDPAYPTWDVLLEDDALDRALESVFSMLDEFDSAPPFTLQRLAELVLEPQRHYHTRSKYLAALRRVLSVTAALGAHADIGVDDDDDDGAPREMLDVRSATILSPIPFLHKAVPSYEEGRSNSLSGIPHGRVDEVDTPRSPGEAHGGVAGEVHPLSAATTVENRPLDTKRLRSEAKLL</sequence>
<feature type="region of interest" description="Disordered" evidence="2">
    <location>
        <begin position="1"/>
        <end position="25"/>
    </location>
</feature>
<keyword evidence="4" id="KW-1185">Reference proteome</keyword>
<feature type="compositionally biased region" description="Basic and acidic residues" evidence="2">
    <location>
        <begin position="291"/>
        <end position="305"/>
    </location>
</feature>
<protein>
    <submittedName>
        <fullName evidence="3">Uncharacterized protein</fullName>
    </submittedName>
</protein>
<evidence type="ECO:0000256" key="2">
    <source>
        <dbReference type="SAM" id="MobiDB-lite"/>
    </source>
</evidence>
<comment type="similarity">
    <text evidence="1">Belongs to the PPP4R2 family.</text>
</comment>
<dbReference type="Pfam" id="PF09184">
    <property type="entry name" value="PPP4R2"/>
    <property type="match status" value="1"/>
</dbReference>
<dbReference type="GO" id="GO:0005634">
    <property type="term" value="C:nucleus"/>
    <property type="evidence" value="ECO:0007669"/>
    <property type="project" value="TreeGrafter"/>
</dbReference>
<dbReference type="InterPro" id="IPR015267">
    <property type="entry name" value="PPP4R2"/>
</dbReference>
<dbReference type="Proteomes" id="UP000232875">
    <property type="component" value="Unassembled WGS sequence"/>
</dbReference>
<name>A0A2N1J8Q3_9BASI</name>
<dbReference type="PANTHER" id="PTHR16487:SF0">
    <property type="entry name" value="PROTEIN PHOSPHATASE 4 REGULATORY SUBUNIT 2-RELATED"/>
    <property type="match status" value="1"/>
</dbReference>
<proteinExistence type="inferred from homology"/>
<dbReference type="STRING" id="2020962.A0A2N1J8Q3"/>
<accession>A0A2N1J8Q3</accession>
<dbReference type="GO" id="GO:0030289">
    <property type="term" value="C:protein phosphatase 4 complex"/>
    <property type="evidence" value="ECO:0007669"/>
    <property type="project" value="InterPro"/>
</dbReference>
<feature type="region of interest" description="Disordered" evidence="2">
    <location>
        <begin position="246"/>
        <end position="305"/>
    </location>
</feature>
<dbReference type="OrthoDB" id="341898at2759"/>
<evidence type="ECO:0000313" key="4">
    <source>
        <dbReference type="Proteomes" id="UP000232875"/>
    </source>
</evidence>
<evidence type="ECO:0000313" key="3">
    <source>
        <dbReference type="EMBL" id="PKI82914.1"/>
    </source>
</evidence>
<dbReference type="GO" id="GO:0005737">
    <property type="term" value="C:cytoplasm"/>
    <property type="evidence" value="ECO:0007669"/>
    <property type="project" value="TreeGrafter"/>
</dbReference>
<evidence type="ECO:0000256" key="1">
    <source>
        <dbReference type="ARBA" id="ARBA00009207"/>
    </source>
</evidence>
<reference evidence="3 4" key="1">
    <citation type="submission" date="2017-10" db="EMBL/GenBank/DDBJ databases">
        <title>A novel species of cold-tolerant Malassezia isolated from bats.</title>
        <authorList>
            <person name="Lorch J.M."/>
            <person name="Palmer J.M."/>
            <person name="Vanderwolf K.J."/>
            <person name="Schmidt K.Z."/>
            <person name="Verant M.L."/>
            <person name="Weller T.J."/>
            <person name="Blehert D.S."/>
        </authorList>
    </citation>
    <scope>NUCLEOTIDE SEQUENCE [LARGE SCALE GENOMIC DNA]</scope>
    <source>
        <strain evidence="3 4">NWHC:44797-103</strain>
    </source>
</reference>
<dbReference type="EMBL" id="KZ454993">
    <property type="protein sequence ID" value="PKI82914.1"/>
    <property type="molecule type" value="Genomic_DNA"/>
</dbReference>
<dbReference type="PANTHER" id="PTHR16487">
    <property type="entry name" value="PPP4R2-RELATED PROTEIN"/>
    <property type="match status" value="1"/>
</dbReference>
<gene>
    <name evidence="3" type="ORF">MVES_003193</name>
</gene>
<dbReference type="AlphaFoldDB" id="A0A2N1J8Q3"/>
<dbReference type="GO" id="GO:0019888">
    <property type="term" value="F:protein phosphatase regulator activity"/>
    <property type="evidence" value="ECO:0007669"/>
    <property type="project" value="InterPro"/>
</dbReference>
<organism evidence="3 4">
    <name type="scientific">Malassezia vespertilionis</name>
    <dbReference type="NCBI Taxonomy" id="2020962"/>
    <lineage>
        <taxon>Eukaryota</taxon>
        <taxon>Fungi</taxon>
        <taxon>Dikarya</taxon>
        <taxon>Basidiomycota</taxon>
        <taxon>Ustilaginomycotina</taxon>
        <taxon>Malasseziomycetes</taxon>
        <taxon>Malasseziales</taxon>
        <taxon>Malasseziaceae</taxon>
        <taxon>Malassezia</taxon>
    </lineage>
</organism>